<dbReference type="SUPFAM" id="SSF51735">
    <property type="entry name" value="NAD(P)-binding Rossmann-fold domains"/>
    <property type="match status" value="1"/>
</dbReference>
<keyword evidence="2" id="KW-0472">Membrane</keyword>
<dbReference type="RefSeq" id="WP_150310994.1">
    <property type="nucleotide sequence ID" value="NZ_VMSO01000011.1"/>
</dbReference>
<dbReference type="EMBL" id="VMSO01000011">
    <property type="protein sequence ID" value="KAA8501168.1"/>
    <property type="molecule type" value="Genomic_DNA"/>
</dbReference>
<accession>A0A5M9HWQ2</accession>
<feature type="transmembrane region" description="Helical" evidence="2">
    <location>
        <begin position="119"/>
        <end position="137"/>
    </location>
</feature>
<dbReference type="PANTHER" id="PTHR43318">
    <property type="entry name" value="UDP-N-ACETYLGLUCOSAMINE 4,6-DEHYDRATASE"/>
    <property type="match status" value="1"/>
</dbReference>
<protein>
    <submittedName>
        <fullName evidence="4">Polysaccharide biosynthesis protein</fullName>
    </submittedName>
</protein>
<feature type="transmembrane region" description="Helical" evidence="2">
    <location>
        <begin position="149"/>
        <end position="171"/>
    </location>
</feature>
<dbReference type="SUPFAM" id="SSF53335">
    <property type="entry name" value="S-adenosyl-L-methionine-dependent methyltransferases"/>
    <property type="match status" value="1"/>
</dbReference>
<feature type="transmembrane region" description="Helical" evidence="2">
    <location>
        <begin position="59"/>
        <end position="77"/>
    </location>
</feature>
<organism evidence="4 5">
    <name type="scientific">Mediterraneibacter catenae</name>
    <dbReference type="NCBI Taxonomy" id="2594882"/>
    <lineage>
        <taxon>Bacteria</taxon>
        <taxon>Bacillati</taxon>
        <taxon>Bacillota</taxon>
        <taxon>Clostridia</taxon>
        <taxon>Lachnospirales</taxon>
        <taxon>Lachnospiraceae</taxon>
        <taxon>Mediterraneibacter</taxon>
    </lineage>
</organism>
<dbReference type="InterPro" id="IPR036291">
    <property type="entry name" value="NAD(P)-bd_dom_sf"/>
</dbReference>
<comment type="similarity">
    <text evidence="1">Belongs to the polysaccharide synthase family.</text>
</comment>
<dbReference type="CDD" id="cd05237">
    <property type="entry name" value="UDP_invert_4-6DH_SDR_e"/>
    <property type="match status" value="1"/>
</dbReference>
<sequence>MKINTHRFYRNREAVIKGAALFLLDAVLVIACMAGALWMRFDFSFTSIEPVFLESIRSYMWINVICTLLINAVCRLYTSLWRFASLEELKNAVVAIVLSSFIQFFGMQLLDCPVPRSYIFIYTMLLAVCIIGPRFSYRFLRIAFRNHEVIWQTKPVVTMVVGAGAAGYMLVREMKNSKHLNRKVPCIIDDDPKKIGTYLQGIPIVGNKEDIPEMAKKYGVEEIIIAIPTLKDEKQHELLEICQETACKIKMLPGIYQMVNQEVDISMLRDVSIEDLLGREPVDLHMETIGSYITGKTILVTGGGGSIGSEICRQVALHEPRQLIIVDIYENNAYDIQLELKKNYPNLNLETLIASVRDKKRVEDIFETYRPDIVYHAAAHKHVPLMEDSPDEAIKNNVLGTYNVASAANKYHVKKMVLISTDKAVRPTNVMGASKRICEMIIQIFSQVSQTEYAAVRFGNVLGSNGSVIPIFRQQIKNGGPVTVTHPDIIRYFMTIPEAVNLVLQCGAYAKGGEIFILDMGEPVKILDLAKKMIRLSGHVPGEDIKIEFTGLRPGEKLYEELLIDEDNLVETENERIFVAQMGEIDVDEMSRKINGVIEKAYEESRDIREEIKGIVPEYNIKVEQEEDINQAGENDIKRAEAVE</sequence>
<dbReference type="OrthoDB" id="9803111at2"/>
<dbReference type="PANTHER" id="PTHR43318:SF1">
    <property type="entry name" value="POLYSACCHARIDE BIOSYNTHESIS PROTEIN EPSC-RELATED"/>
    <property type="match status" value="1"/>
</dbReference>
<keyword evidence="2" id="KW-1133">Transmembrane helix</keyword>
<reference evidence="4" key="1">
    <citation type="submission" date="2019-07" db="EMBL/GenBank/DDBJ databases">
        <authorList>
            <person name="Wongkuna S."/>
            <person name="Scaria J."/>
        </authorList>
    </citation>
    <scope>NUCLEOTIDE SEQUENCE [LARGE SCALE GENOMIC DNA]</scope>
    <source>
        <strain evidence="4">SW178</strain>
    </source>
</reference>
<dbReference type="Pfam" id="PF02719">
    <property type="entry name" value="Polysacc_synt_2"/>
    <property type="match status" value="1"/>
</dbReference>
<keyword evidence="5" id="KW-1185">Reference proteome</keyword>
<dbReference type="Gene3D" id="3.40.50.720">
    <property type="entry name" value="NAD(P)-binding Rossmann-like Domain"/>
    <property type="match status" value="2"/>
</dbReference>
<keyword evidence="2" id="KW-0812">Transmembrane</keyword>
<feature type="domain" description="Polysaccharide biosynthesis protein CapD-like" evidence="3">
    <location>
        <begin position="298"/>
        <end position="581"/>
    </location>
</feature>
<feature type="transmembrane region" description="Helical" evidence="2">
    <location>
        <begin position="89"/>
        <end position="107"/>
    </location>
</feature>
<dbReference type="Pfam" id="PF13727">
    <property type="entry name" value="CoA_binding_3"/>
    <property type="match status" value="1"/>
</dbReference>
<dbReference type="InterPro" id="IPR051203">
    <property type="entry name" value="Polysaccharide_Synthase-Rel"/>
</dbReference>
<dbReference type="AlphaFoldDB" id="A0A5M9HWQ2"/>
<comment type="caution">
    <text evidence="4">The sequence shown here is derived from an EMBL/GenBank/DDBJ whole genome shotgun (WGS) entry which is preliminary data.</text>
</comment>
<feature type="transmembrane region" description="Helical" evidence="2">
    <location>
        <begin position="20"/>
        <end position="39"/>
    </location>
</feature>
<evidence type="ECO:0000313" key="4">
    <source>
        <dbReference type="EMBL" id="KAA8501168.1"/>
    </source>
</evidence>
<dbReference type="Proteomes" id="UP000322025">
    <property type="component" value="Unassembled WGS sequence"/>
</dbReference>
<evidence type="ECO:0000313" key="5">
    <source>
        <dbReference type="Proteomes" id="UP000322025"/>
    </source>
</evidence>
<gene>
    <name evidence="4" type="ORF">FNY66_09680</name>
</gene>
<dbReference type="InterPro" id="IPR003869">
    <property type="entry name" value="Polysac_CapD-like"/>
</dbReference>
<name>A0A5M9HWQ2_9FIRM</name>
<evidence type="ECO:0000256" key="2">
    <source>
        <dbReference type="SAM" id="Phobius"/>
    </source>
</evidence>
<evidence type="ECO:0000256" key="1">
    <source>
        <dbReference type="ARBA" id="ARBA00007430"/>
    </source>
</evidence>
<evidence type="ECO:0000259" key="3">
    <source>
        <dbReference type="Pfam" id="PF02719"/>
    </source>
</evidence>
<proteinExistence type="inferred from homology"/>
<dbReference type="InterPro" id="IPR029063">
    <property type="entry name" value="SAM-dependent_MTases_sf"/>
</dbReference>